<keyword evidence="3" id="KW-0274">FAD</keyword>
<dbReference type="PRINTS" id="PR00420">
    <property type="entry name" value="RNGMNOXGNASE"/>
</dbReference>
<evidence type="ECO:0000256" key="2">
    <source>
        <dbReference type="ARBA" id="ARBA00022630"/>
    </source>
</evidence>
<feature type="chain" id="PRO_5026698458" evidence="5">
    <location>
        <begin position="33"/>
        <end position="407"/>
    </location>
</feature>
<dbReference type="GO" id="GO:0016491">
    <property type="term" value="F:oxidoreductase activity"/>
    <property type="evidence" value="ECO:0007669"/>
    <property type="project" value="UniProtKB-KW"/>
</dbReference>
<dbReference type="SUPFAM" id="SSF51905">
    <property type="entry name" value="FAD/NAD(P)-binding domain"/>
    <property type="match status" value="1"/>
</dbReference>
<evidence type="ECO:0000313" key="8">
    <source>
        <dbReference type="Proteomes" id="UP000472580"/>
    </source>
</evidence>
<evidence type="ECO:0000256" key="1">
    <source>
        <dbReference type="ARBA" id="ARBA00001974"/>
    </source>
</evidence>
<reference evidence="7 8" key="1">
    <citation type="submission" date="2019-12" db="EMBL/GenBank/DDBJ databases">
        <title>Microbes associate with the intestines of laboratory mice.</title>
        <authorList>
            <person name="Navarre W."/>
            <person name="Wong E."/>
        </authorList>
    </citation>
    <scope>NUCLEOTIDE SEQUENCE [LARGE SCALE GENOMIC DNA]</scope>
    <source>
        <strain evidence="7 8">NM82_D38</strain>
    </source>
</reference>
<dbReference type="Proteomes" id="UP000472580">
    <property type="component" value="Unassembled WGS sequence"/>
</dbReference>
<dbReference type="InterPro" id="IPR003953">
    <property type="entry name" value="FAD-dep_OxRdtase_2_FAD-bd"/>
</dbReference>
<evidence type="ECO:0000313" key="7">
    <source>
        <dbReference type="EMBL" id="MVX56421.1"/>
    </source>
</evidence>
<evidence type="ECO:0000259" key="6">
    <source>
        <dbReference type="Pfam" id="PF00890"/>
    </source>
</evidence>
<protein>
    <submittedName>
        <fullName evidence="7">FAD-dependent oxidoreductase</fullName>
    </submittedName>
</protein>
<comment type="caution">
    <text evidence="7">The sequence shown here is derived from an EMBL/GenBank/DDBJ whole genome shotgun (WGS) entry which is preliminary data.</text>
</comment>
<sequence>MFFTKELKVSNLTTKIAAVSCTLVIGPSMAFAAPAQECDVVIIGAGGAGISSAIALKEAGKQKVCLIEKMPFVGGATNLAATYFTVINTKEQQAAGKGQSIEKYLESKKKQNYPYDMDRLKEFSESSQEALDWVNKIGANITRPMSSYQMGTADGRSLGNALILAMKKKLDESGVVPMLSTKATKLVTKDGKITGVMTEGKDGEKLLKTNYVIVATGGYSSGQEVLKKFAPEWAGLPSTSAVGSTGDAVGLLEPLNAKFTHMDVLRLNPSVHSSNGQHYSLSAARAEGGIMVNAEGKRFCNDYFPDYTQLSKWMLAQPGGYAYIVIDDKAMQKSKRLQGFKAKGFFLEAPTIPELAKKMGVPEKNLVATVERYAGFVKNGKDEDFGRKHNLSLDFSMGPFYAVKTTP</sequence>
<dbReference type="EMBL" id="WSRP01000010">
    <property type="protein sequence ID" value="MVX56421.1"/>
    <property type="molecule type" value="Genomic_DNA"/>
</dbReference>
<dbReference type="InterPro" id="IPR027477">
    <property type="entry name" value="Succ_DH/fumarate_Rdtase_cat_sf"/>
</dbReference>
<evidence type="ECO:0000256" key="5">
    <source>
        <dbReference type="SAM" id="SignalP"/>
    </source>
</evidence>
<dbReference type="SUPFAM" id="SSF56425">
    <property type="entry name" value="Succinate dehydrogenase/fumarate reductase flavoprotein, catalytic domain"/>
    <property type="match status" value="1"/>
</dbReference>
<keyword evidence="5" id="KW-0732">Signal</keyword>
<keyword evidence="2" id="KW-0285">Flavoprotein</keyword>
<dbReference type="Pfam" id="PF00890">
    <property type="entry name" value="FAD_binding_2"/>
    <property type="match status" value="1"/>
</dbReference>
<dbReference type="Gene3D" id="3.50.50.60">
    <property type="entry name" value="FAD/NAD(P)-binding domain"/>
    <property type="match status" value="1"/>
</dbReference>
<dbReference type="PANTHER" id="PTHR43400:SF7">
    <property type="entry name" value="FAD-DEPENDENT OXIDOREDUCTASE 2 FAD BINDING DOMAIN-CONTAINING PROTEIN"/>
    <property type="match status" value="1"/>
</dbReference>
<keyword evidence="4" id="KW-0560">Oxidoreductase</keyword>
<dbReference type="PANTHER" id="PTHR43400">
    <property type="entry name" value="FUMARATE REDUCTASE"/>
    <property type="match status" value="1"/>
</dbReference>
<keyword evidence="8" id="KW-1185">Reference proteome</keyword>
<proteinExistence type="predicted"/>
<dbReference type="InterPro" id="IPR050315">
    <property type="entry name" value="FAD-oxidoreductase_2"/>
</dbReference>
<evidence type="ECO:0000256" key="4">
    <source>
        <dbReference type="ARBA" id="ARBA00023002"/>
    </source>
</evidence>
<feature type="domain" description="FAD-dependent oxidoreductase 2 FAD-binding" evidence="6">
    <location>
        <begin position="39"/>
        <end position="407"/>
    </location>
</feature>
<accession>A0A6L6YMJ9</accession>
<organism evidence="7 8">
    <name type="scientific">Parasutterella muris</name>
    <dbReference type="NCBI Taxonomy" id="2565572"/>
    <lineage>
        <taxon>Bacteria</taxon>
        <taxon>Pseudomonadati</taxon>
        <taxon>Pseudomonadota</taxon>
        <taxon>Betaproteobacteria</taxon>
        <taxon>Burkholderiales</taxon>
        <taxon>Sutterellaceae</taxon>
        <taxon>Parasutterella</taxon>
    </lineage>
</organism>
<evidence type="ECO:0000256" key="3">
    <source>
        <dbReference type="ARBA" id="ARBA00022827"/>
    </source>
</evidence>
<name>A0A6L6YMJ9_9BURK</name>
<dbReference type="Gene3D" id="3.90.700.10">
    <property type="entry name" value="Succinate dehydrogenase/fumarate reductase flavoprotein, catalytic domain"/>
    <property type="match status" value="1"/>
</dbReference>
<dbReference type="AlphaFoldDB" id="A0A6L6YMJ9"/>
<dbReference type="InterPro" id="IPR036188">
    <property type="entry name" value="FAD/NAD-bd_sf"/>
</dbReference>
<feature type="signal peptide" evidence="5">
    <location>
        <begin position="1"/>
        <end position="32"/>
    </location>
</feature>
<comment type="cofactor">
    <cofactor evidence="1">
        <name>FAD</name>
        <dbReference type="ChEBI" id="CHEBI:57692"/>
    </cofactor>
</comment>
<gene>
    <name evidence="7" type="ORF">E5987_04265</name>
</gene>